<dbReference type="RefSeq" id="WP_069315954.1">
    <property type="nucleotide sequence ID" value="NZ_CAWNQJ010000101.1"/>
</dbReference>
<organism evidence="3 5">
    <name type="scientific">Xenorhabdus hominickii</name>
    <dbReference type="NCBI Taxonomy" id="351679"/>
    <lineage>
        <taxon>Bacteria</taxon>
        <taxon>Pseudomonadati</taxon>
        <taxon>Pseudomonadota</taxon>
        <taxon>Gammaproteobacteria</taxon>
        <taxon>Enterobacterales</taxon>
        <taxon>Morganellaceae</taxon>
        <taxon>Xenorhabdus</taxon>
    </lineage>
</organism>
<dbReference type="InterPro" id="IPR009061">
    <property type="entry name" value="DNA-bd_dom_put_sf"/>
</dbReference>
<dbReference type="OrthoDB" id="5986966at2"/>
<dbReference type="Proteomes" id="UP000225433">
    <property type="component" value="Unassembled WGS sequence"/>
</dbReference>
<dbReference type="Pfam" id="PF12728">
    <property type="entry name" value="HTH_17"/>
    <property type="match status" value="1"/>
</dbReference>
<dbReference type="EMBL" id="NJAI01000007">
    <property type="protein sequence ID" value="PHM53274.1"/>
    <property type="molecule type" value="Genomic_DNA"/>
</dbReference>
<gene>
    <name evidence="2" type="ORF">A9255_06285</name>
    <name evidence="3" type="ORF">Xhom_04169</name>
</gene>
<keyword evidence="4" id="KW-1185">Reference proteome</keyword>
<protein>
    <recommendedName>
        <fullName evidence="1">Helix-turn-helix domain-containing protein</fullName>
    </recommendedName>
</protein>
<evidence type="ECO:0000313" key="3">
    <source>
        <dbReference type="EMBL" id="PHM53274.1"/>
    </source>
</evidence>
<evidence type="ECO:0000313" key="2">
    <source>
        <dbReference type="EMBL" id="AOM40221.1"/>
    </source>
</evidence>
<evidence type="ECO:0000313" key="4">
    <source>
        <dbReference type="Proteomes" id="UP000094600"/>
    </source>
</evidence>
<dbReference type="KEGG" id="xho:A9255_06285"/>
<reference evidence="2 4" key="1">
    <citation type="submission" date="2016-06" db="EMBL/GenBank/DDBJ databases">
        <title>Bacterial characters and pathogenicity of Xenorhabdus hominickii from an entomopathogenic nematode, Steinernema monticolum.</title>
        <authorList>
            <person name="Park Y."/>
            <person name="Kim Y."/>
        </authorList>
    </citation>
    <scope>NUCLEOTIDE SEQUENCE [LARGE SCALE GENOMIC DNA]</scope>
    <source>
        <strain evidence="2 4">ANU1</strain>
    </source>
</reference>
<dbReference type="InterPro" id="IPR041657">
    <property type="entry name" value="HTH_17"/>
</dbReference>
<dbReference type="SUPFAM" id="SSF46955">
    <property type="entry name" value="Putative DNA-binding domain"/>
    <property type="match status" value="1"/>
</dbReference>
<evidence type="ECO:0000259" key="1">
    <source>
        <dbReference type="Pfam" id="PF12728"/>
    </source>
</evidence>
<dbReference type="Gene3D" id="1.10.238.160">
    <property type="match status" value="1"/>
</dbReference>
<dbReference type="Proteomes" id="UP000094600">
    <property type="component" value="Chromosome"/>
</dbReference>
<name>A0A2G0Q225_XENHO</name>
<feature type="domain" description="Helix-turn-helix" evidence="1">
    <location>
        <begin position="4"/>
        <end position="53"/>
    </location>
</feature>
<dbReference type="EMBL" id="CP016176">
    <property type="protein sequence ID" value="AOM40221.1"/>
    <property type="molecule type" value="Genomic_DNA"/>
</dbReference>
<dbReference type="AlphaFoldDB" id="A0A2G0Q225"/>
<proteinExistence type="predicted"/>
<accession>A0A2G0Q225</accession>
<reference evidence="3 5" key="2">
    <citation type="journal article" date="2017" name="Nat. Microbiol.">
        <title>Natural product diversity associated with the nematode symbionts Photorhabdus and Xenorhabdus.</title>
        <authorList>
            <person name="Tobias N.J."/>
            <person name="Wolff H."/>
            <person name="Djahanschiri B."/>
            <person name="Grundmann F."/>
            <person name="Kronenwerth M."/>
            <person name="Shi Y.M."/>
            <person name="Simonyi S."/>
            <person name="Grun P."/>
            <person name="Shapiro-Ilan D."/>
            <person name="Pidot S.J."/>
            <person name="Stinear T.P."/>
            <person name="Ebersberger I."/>
            <person name="Bode H.B."/>
        </authorList>
    </citation>
    <scope>NUCLEOTIDE SEQUENCE [LARGE SCALE GENOMIC DNA]</scope>
    <source>
        <strain evidence="3 5">DSM 17903</strain>
    </source>
</reference>
<evidence type="ECO:0000313" key="5">
    <source>
        <dbReference type="Proteomes" id="UP000225433"/>
    </source>
</evidence>
<sequence length="73" mass="8408">MDKLLSAKQICEAISISKPTLYRKIESGQIPKPLKDGRRSRWKESDIIHYINSLSRGFLTEAVKKKSTIDNFK</sequence>
<dbReference type="STRING" id="351679.A9255_06285"/>